<keyword evidence="6" id="KW-0503">Monooxygenase</keyword>
<reference evidence="6 7" key="1">
    <citation type="submission" date="2024-09" db="EMBL/GenBank/DDBJ databases">
        <authorList>
            <person name="Sun Q."/>
            <person name="Mori K."/>
        </authorList>
    </citation>
    <scope>NUCLEOTIDE SEQUENCE [LARGE SCALE GENOMIC DNA]</scope>
    <source>
        <strain evidence="6 7">JCM 10918</strain>
    </source>
</reference>
<keyword evidence="7" id="KW-1185">Reference proteome</keyword>
<gene>
    <name evidence="6" type="ORF">ACFFRO_13735</name>
</gene>
<feature type="compositionally biased region" description="Polar residues" evidence="2">
    <location>
        <begin position="230"/>
        <end position="240"/>
    </location>
</feature>
<feature type="region of interest" description="Disordered" evidence="2">
    <location>
        <begin position="220"/>
        <end position="300"/>
    </location>
</feature>
<proteinExistence type="predicted"/>
<feature type="transmembrane region" description="Helical" evidence="3">
    <location>
        <begin position="304"/>
        <end position="323"/>
    </location>
</feature>
<keyword evidence="1 4" id="KW-0732">Signal</keyword>
<dbReference type="GO" id="GO:0004497">
    <property type="term" value="F:monooxygenase activity"/>
    <property type="evidence" value="ECO:0007669"/>
    <property type="project" value="UniProtKB-KW"/>
</dbReference>
<dbReference type="InterPro" id="IPR051024">
    <property type="entry name" value="GlcNAc_Chitin_IntDeg"/>
</dbReference>
<feature type="domain" description="Chitin-binding type-4" evidence="5">
    <location>
        <begin position="34"/>
        <end position="212"/>
    </location>
</feature>
<dbReference type="RefSeq" id="WP_385858968.1">
    <property type="nucleotide sequence ID" value="NZ_JBHMAR010000013.1"/>
</dbReference>
<feature type="compositionally biased region" description="Low complexity" evidence="2">
    <location>
        <begin position="247"/>
        <end position="300"/>
    </location>
</feature>
<dbReference type="InterPro" id="IPR014756">
    <property type="entry name" value="Ig_E-set"/>
</dbReference>
<dbReference type="Gene3D" id="2.70.50.50">
    <property type="entry name" value="chitin-binding protein cbp21"/>
    <property type="match status" value="1"/>
</dbReference>
<dbReference type="CDD" id="cd21177">
    <property type="entry name" value="LPMO_AA10"/>
    <property type="match status" value="1"/>
</dbReference>
<dbReference type="PANTHER" id="PTHR34823:SF1">
    <property type="entry name" value="CHITIN-BINDING TYPE-4 DOMAIN-CONTAINING PROTEIN"/>
    <property type="match status" value="1"/>
</dbReference>
<dbReference type="EMBL" id="JBHMAR010000013">
    <property type="protein sequence ID" value="MFB9736177.1"/>
    <property type="molecule type" value="Genomic_DNA"/>
</dbReference>
<keyword evidence="3" id="KW-0812">Transmembrane</keyword>
<evidence type="ECO:0000256" key="3">
    <source>
        <dbReference type="SAM" id="Phobius"/>
    </source>
</evidence>
<dbReference type="Pfam" id="PF03067">
    <property type="entry name" value="LPMO_10"/>
    <property type="match status" value="1"/>
</dbReference>
<keyword evidence="3" id="KW-0472">Membrane</keyword>
<protein>
    <submittedName>
        <fullName evidence="6">Lytic polysaccharide monooxygenase</fullName>
    </submittedName>
</protein>
<evidence type="ECO:0000313" key="6">
    <source>
        <dbReference type="EMBL" id="MFB9736177.1"/>
    </source>
</evidence>
<feature type="signal peptide" evidence="4">
    <location>
        <begin position="1"/>
        <end position="33"/>
    </location>
</feature>
<accession>A0ABV5VEC1</accession>
<dbReference type="InterPro" id="IPR006311">
    <property type="entry name" value="TAT_signal"/>
</dbReference>
<organism evidence="6 7">
    <name type="scientific">Streptomyces thermocoprophilus</name>
    <dbReference type="NCBI Taxonomy" id="78356"/>
    <lineage>
        <taxon>Bacteria</taxon>
        <taxon>Bacillati</taxon>
        <taxon>Actinomycetota</taxon>
        <taxon>Actinomycetes</taxon>
        <taxon>Kitasatosporales</taxon>
        <taxon>Streptomycetaceae</taxon>
        <taxon>Streptomyces</taxon>
    </lineage>
</organism>
<evidence type="ECO:0000256" key="4">
    <source>
        <dbReference type="SAM" id="SignalP"/>
    </source>
</evidence>
<dbReference type="InterPro" id="IPR004302">
    <property type="entry name" value="Cellulose/chitin-bd_N"/>
</dbReference>
<name>A0ABV5VEC1_9ACTN</name>
<evidence type="ECO:0000259" key="5">
    <source>
        <dbReference type="Pfam" id="PF03067"/>
    </source>
</evidence>
<feature type="chain" id="PRO_5046751384" evidence="4">
    <location>
        <begin position="34"/>
        <end position="328"/>
    </location>
</feature>
<evidence type="ECO:0000256" key="2">
    <source>
        <dbReference type="SAM" id="MobiDB-lite"/>
    </source>
</evidence>
<dbReference type="Proteomes" id="UP001589703">
    <property type="component" value="Unassembled WGS sequence"/>
</dbReference>
<dbReference type="PROSITE" id="PS51318">
    <property type="entry name" value="TAT"/>
    <property type="match status" value="1"/>
</dbReference>
<keyword evidence="3" id="KW-1133">Transmembrane helix</keyword>
<comment type="caution">
    <text evidence="6">The sequence shown here is derived from an EMBL/GenBank/DDBJ whole genome shotgun (WGS) entry which is preliminary data.</text>
</comment>
<dbReference type="SUPFAM" id="SSF81296">
    <property type="entry name" value="E set domains"/>
    <property type="match status" value="1"/>
</dbReference>
<evidence type="ECO:0000313" key="7">
    <source>
        <dbReference type="Proteomes" id="UP001589703"/>
    </source>
</evidence>
<dbReference type="PANTHER" id="PTHR34823">
    <property type="entry name" value="GLCNAC-BINDING PROTEIN A"/>
    <property type="match status" value="1"/>
</dbReference>
<sequence length="328" mass="32876">MSRKTMCSRRSVSAATAVAALLAGWGAAGPALAHGAPTDPVSRAYACSPEGGTAARSAACRAAVAANGGGSFAAWDNLRVAGVNGRDRERIPDGKLCSGGLPAYRGLDVARADWPATRLAAGAALTVRYASTIPHSGTFRLYLTKPGYDPSKPLTWSDLPERPFAVVEDPPLTGGAYRLPVKLPADRTGRHVLYTIWQNSSTPDTYYSCSDVLLTGGAGGGASRRVPAGTTPSPARSTSPAARDRVTPAPGASSADAGGTSGPRSGTPTAEAAKDPAGAAPSPGGAARTAAAPEAASSWPGAPLVAGGAAAVLLLTGGTALAVRLRRR</sequence>
<evidence type="ECO:0000256" key="1">
    <source>
        <dbReference type="ARBA" id="ARBA00022729"/>
    </source>
</evidence>
<keyword evidence="6" id="KW-0560">Oxidoreductase</keyword>